<name>A0AAD7QS50_9ASCO</name>
<dbReference type="AlphaFoldDB" id="A0AAD7QS50"/>
<keyword evidence="3" id="KW-1185">Reference proteome</keyword>
<organism evidence="2 3">
    <name type="scientific">Lipomyces tetrasporus</name>
    <dbReference type="NCBI Taxonomy" id="54092"/>
    <lineage>
        <taxon>Eukaryota</taxon>
        <taxon>Fungi</taxon>
        <taxon>Dikarya</taxon>
        <taxon>Ascomycota</taxon>
        <taxon>Saccharomycotina</taxon>
        <taxon>Lipomycetes</taxon>
        <taxon>Lipomycetales</taxon>
        <taxon>Lipomycetaceae</taxon>
        <taxon>Lipomyces</taxon>
    </lineage>
</organism>
<evidence type="ECO:0000313" key="3">
    <source>
        <dbReference type="Proteomes" id="UP001217417"/>
    </source>
</evidence>
<gene>
    <name evidence="2" type="ORF">POJ06DRAFT_104473</name>
</gene>
<sequence length="612" mass="66274">MRTFATSDCSLSFAMDHNSLNRSELSPINSDLPIAVPLTDSMPALPALLKLSLTSSPACLALNRGALYPIPTTSLPPTSSSVILSHIADRREELFAHTKAAIAAARLQSFRSPDRRTIRCPSPESPIRFLKLSATALTSRPGSIPKGEAPTTGCKPLQTLAQARRNVQAAQASNTCSTLPTNNNREFAPSSHQENDSRTPTPIDLAGPGIAMISIEKFNAIDSTADTVGDGFRTSTFAPEGKFSLSYGLASNVNTSITHSTTTAERCLVKSVVIADGESTEATTLPKDTQNYRNDVGTDKAAVLGQGYATDVGCVDIESHLRSKLVGCASVGTDNRQTISIPQLDSRVEMPDTSMNVEKLAEHFPDSQQATDTQFEFAVTSSEANKLVNPAAARSQSQNIFGQSDHKLKIVDILQLFAIIREAQKHSKVAKSRRTRAAIIRAGRRGLRRLKQLSQGSIGTRLDKIKDEFDTEVANANRMPKIVLKREAAELLFRFIRADLTPSKLIPFAGTLKWIASLSPTTAKRSSYFGYAKSGVQAVINVLSPTRRRQLLGRQAPHARLASPSDPFASCSTKNAAYSDLADYLLAYNRVQEVTKLDRSVLLLLGVDSHRS</sequence>
<proteinExistence type="predicted"/>
<reference evidence="2" key="1">
    <citation type="submission" date="2023-03" db="EMBL/GenBank/DDBJ databases">
        <title>Near-Complete genome sequence of Lipomyces tetrasporous NRRL Y-64009, an oleaginous yeast capable of growing on lignocellulosic hydrolysates.</title>
        <authorList>
            <consortium name="Lawrence Berkeley National Laboratory"/>
            <person name="Jagtap S.S."/>
            <person name="Liu J.-J."/>
            <person name="Walukiewicz H.E."/>
            <person name="Pangilinan J."/>
            <person name="Lipzen A."/>
            <person name="Ahrendt S."/>
            <person name="Koriabine M."/>
            <person name="Cobaugh K."/>
            <person name="Salamov A."/>
            <person name="Yoshinaga Y."/>
            <person name="Ng V."/>
            <person name="Daum C."/>
            <person name="Grigoriev I.V."/>
            <person name="Slininger P.J."/>
            <person name="Dien B.S."/>
            <person name="Jin Y.-S."/>
            <person name="Rao C.V."/>
        </authorList>
    </citation>
    <scope>NUCLEOTIDE SEQUENCE</scope>
    <source>
        <strain evidence="2">NRRL Y-64009</strain>
    </source>
</reference>
<protein>
    <submittedName>
        <fullName evidence="2">Uncharacterized protein</fullName>
    </submittedName>
</protein>
<comment type="caution">
    <text evidence="2">The sequence shown here is derived from an EMBL/GenBank/DDBJ whole genome shotgun (WGS) entry which is preliminary data.</text>
</comment>
<feature type="compositionally biased region" description="Polar residues" evidence="1">
    <location>
        <begin position="173"/>
        <end position="185"/>
    </location>
</feature>
<evidence type="ECO:0000313" key="2">
    <source>
        <dbReference type="EMBL" id="KAJ8100445.1"/>
    </source>
</evidence>
<accession>A0AAD7QS50</accession>
<feature type="region of interest" description="Disordered" evidence="1">
    <location>
        <begin position="168"/>
        <end position="204"/>
    </location>
</feature>
<evidence type="ECO:0000256" key="1">
    <source>
        <dbReference type="SAM" id="MobiDB-lite"/>
    </source>
</evidence>
<dbReference type="EMBL" id="JARPMG010000005">
    <property type="protein sequence ID" value="KAJ8100445.1"/>
    <property type="molecule type" value="Genomic_DNA"/>
</dbReference>
<dbReference type="RefSeq" id="XP_056043895.1">
    <property type="nucleotide sequence ID" value="XM_056183958.1"/>
</dbReference>
<dbReference type="GeneID" id="80879124"/>
<dbReference type="Proteomes" id="UP001217417">
    <property type="component" value="Unassembled WGS sequence"/>
</dbReference>